<protein>
    <submittedName>
        <fullName evidence="2">Uncharacterized protein</fullName>
    </submittedName>
</protein>
<name>L9ZFB4_9EURY</name>
<dbReference type="AlphaFoldDB" id="L9ZFB4"/>
<reference evidence="2 3" key="1">
    <citation type="journal article" date="2014" name="PLoS Genet.">
        <title>Phylogenetically driven sequencing of extremely halophilic archaea reveals strategies for static and dynamic osmo-response.</title>
        <authorList>
            <person name="Becker E.A."/>
            <person name="Seitzer P.M."/>
            <person name="Tritt A."/>
            <person name="Larsen D."/>
            <person name="Krusor M."/>
            <person name="Yao A.I."/>
            <person name="Wu D."/>
            <person name="Madern D."/>
            <person name="Eisen J.A."/>
            <person name="Darling A.E."/>
            <person name="Facciotti M.T."/>
        </authorList>
    </citation>
    <scope>NUCLEOTIDE SEQUENCE [LARGE SCALE GENOMIC DNA]</scope>
    <source>
        <strain evidence="2 3">JCM 14663</strain>
    </source>
</reference>
<gene>
    <name evidence="2" type="ORF">C486_01624</name>
</gene>
<proteinExistence type="predicted"/>
<feature type="compositionally biased region" description="Basic and acidic residues" evidence="1">
    <location>
        <begin position="18"/>
        <end position="34"/>
    </location>
</feature>
<dbReference type="EMBL" id="AOIJ01000030">
    <property type="protein sequence ID" value="ELY83888.1"/>
    <property type="molecule type" value="Genomic_DNA"/>
</dbReference>
<evidence type="ECO:0000313" key="3">
    <source>
        <dbReference type="Proteomes" id="UP000011592"/>
    </source>
</evidence>
<evidence type="ECO:0000313" key="2">
    <source>
        <dbReference type="EMBL" id="ELY83888.1"/>
    </source>
</evidence>
<organism evidence="2 3">
    <name type="scientific">Natrinema gari JCM 14663</name>
    <dbReference type="NCBI Taxonomy" id="1230459"/>
    <lineage>
        <taxon>Archaea</taxon>
        <taxon>Methanobacteriati</taxon>
        <taxon>Methanobacteriota</taxon>
        <taxon>Stenosarchaea group</taxon>
        <taxon>Halobacteria</taxon>
        <taxon>Halobacteriales</taxon>
        <taxon>Natrialbaceae</taxon>
        <taxon>Natrinema</taxon>
    </lineage>
</organism>
<dbReference type="Proteomes" id="UP000011592">
    <property type="component" value="Unassembled WGS sequence"/>
</dbReference>
<accession>L9ZFB4</accession>
<feature type="region of interest" description="Disordered" evidence="1">
    <location>
        <begin position="1"/>
        <end position="34"/>
    </location>
</feature>
<sequence>MSPPITRPDIRPTLNWIERSHIHDEKTAEDRQNN</sequence>
<comment type="caution">
    <text evidence="2">The sequence shown here is derived from an EMBL/GenBank/DDBJ whole genome shotgun (WGS) entry which is preliminary data.</text>
</comment>
<evidence type="ECO:0000256" key="1">
    <source>
        <dbReference type="SAM" id="MobiDB-lite"/>
    </source>
</evidence>
<dbReference type="PATRIC" id="fig|1230459.4.peg.312"/>
<keyword evidence="3" id="KW-1185">Reference proteome</keyword>